<dbReference type="Proteomes" id="UP000000845">
    <property type="component" value="Chromosome"/>
</dbReference>
<sequence>MKKVIAVLMLAIALYFVIISKVSYFYGGNFPMYICMAVFSAVLIIFSVLLFFNLKAGKTVYLASAAAFIILMIIIIKL</sequence>
<dbReference type="KEGG" id="str:Sterm_4101"/>
<dbReference type="EMBL" id="CP001739">
    <property type="protein sequence ID" value="ACZ10933.1"/>
    <property type="molecule type" value="Genomic_DNA"/>
</dbReference>
<feature type="transmembrane region" description="Helical" evidence="1">
    <location>
        <begin position="30"/>
        <end position="52"/>
    </location>
</feature>
<evidence type="ECO:0000313" key="3">
    <source>
        <dbReference type="Proteomes" id="UP000000845"/>
    </source>
</evidence>
<keyword evidence="1" id="KW-0472">Membrane</keyword>
<reference evidence="3" key="1">
    <citation type="submission" date="2009-09" db="EMBL/GenBank/DDBJ databases">
        <title>The complete chromosome of Sebaldella termitidis ATCC 33386.</title>
        <authorList>
            <consortium name="US DOE Joint Genome Institute (JGI-PGF)"/>
            <person name="Lucas S."/>
            <person name="Copeland A."/>
            <person name="Lapidus A."/>
            <person name="Glavina del Rio T."/>
            <person name="Dalin E."/>
            <person name="Tice H."/>
            <person name="Bruce D."/>
            <person name="Goodwin L."/>
            <person name="Pitluck S."/>
            <person name="Kyrpides N."/>
            <person name="Mavromatis K."/>
            <person name="Ivanova N."/>
            <person name="Mikhailova N."/>
            <person name="Sims D."/>
            <person name="Meincke L."/>
            <person name="Brettin T."/>
            <person name="Detter J.C."/>
            <person name="Han C."/>
            <person name="Larimer F."/>
            <person name="Land M."/>
            <person name="Hauser L."/>
            <person name="Markowitz V."/>
            <person name="Cheng J.F."/>
            <person name="Hugenholtz P."/>
            <person name="Woyke T."/>
            <person name="Wu D."/>
            <person name="Eisen J.A."/>
        </authorList>
    </citation>
    <scope>NUCLEOTIDE SEQUENCE [LARGE SCALE GENOMIC DNA]</scope>
    <source>
        <strain evidence="3">ATCC 33386 / NCTC 11300</strain>
    </source>
</reference>
<gene>
    <name evidence="2" type="ordered locus">Sterm_4101</name>
</gene>
<proteinExistence type="predicted"/>
<protein>
    <submittedName>
        <fullName evidence="2">Uncharacterized protein</fullName>
    </submittedName>
</protein>
<reference evidence="2 3" key="2">
    <citation type="journal article" date="2010" name="Stand. Genomic Sci.">
        <title>Complete genome sequence of Sebaldella termitidis type strain (NCTC 11300).</title>
        <authorList>
            <person name="Harmon-Smith M."/>
            <person name="Celia L."/>
            <person name="Chertkov O."/>
            <person name="Lapidus A."/>
            <person name="Copeland A."/>
            <person name="Glavina Del Rio T."/>
            <person name="Nolan M."/>
            <person name="Lucas S."/>
            <person name="Tice H."/>
            <person name="Cheng J.F."/>
            <person name="Han C."/>
            <person name="Detter J.C."/>
            <person name="Bruce D."/>
            <person name="Goodwin L."/>
            <person name="Pitluck S."/>
            <person name="Pati A."/>
            <person name="Liolios K."/>
            <person name="Ivanova N."/>
            <person name="Mavromatis K."/>
            <person name="Mikhailova N."/>
            <person name="Chen A."/>
            <person name="Palaniappan K."/>
            <person name="Land M."/>
            <person name="Hauser L."/>
            <person name="Chang Y.J."/>
            <person name="Jeffries C.D."/>
            <person name="Brettin T."/>
            <person name="Goker M."/>
            <person name="Beck B."/>
            <person name="Bristow J."/>
            <person name="Eisen J.A."/>
            <person name="Markowitz V."/>
            <person name="Hugenholtz P."/>
            <person name="Kyrpides N.C."/>
            <person name="Klenk H.P."/>
            <person name="Chen F."/>
        </authorList>
    </citation>
    <scope>NUCLEOTIDE SEQUENCE [LARGE SCALE GENOMIC DNA]</scope>
    <source>
        <strain evidence="3">ATCC 33386 / NCTC 11300</strain>
    </source>
</reference>
<accession>D1AGI1</accession>
<feature type="transmembrane region" description="Helical" evidence="1">
    <location>
        <begin position="59"/>
        <end position="76"/>
    </location>
</feature>
<dbReference type="HOGENOM" id="CLU_2620027_0_0_0"/>
<evidence type="ECO:0000256" key="1">
    <source>
        <dbReference type="SAM" id="Phobius"/>
    </source>
</evidence>
<name>D1AGI1_SEBTE</name>
<keyword evidence="1" id="KW-0812">Transmembrane</keyword>
<dbReference type="RefSeq" id="WP_012863508.1">
    <property type="nucleotide sequence ID" value="NC_013517.1"/>
</dbReference>
<keyword evidence="1" id="KW-1133">Transmembrane helix</keyword>
<dbReference type="AlphaFoldDB" id="D1AGI1"/>
<evidence type="ECO:0000313" key="2">
    <source>
        <dbReference type="EMBL" id="ACZ10933.1"/>
    </source>
</evidence>
<organism evidence="2 3">
    <name type="scientific">Sebaldella termitidis (strain ATCC 33386 / NCTC 11300)</name>
    <dbReference type="NCBI Taxonomy" id="526218"/>
    <lineage>
        <taxon>Bacteria</taxon>
        <taxon>Fusobacteriati</taxon>
        <taxon>Fusobacteriota</taxon>
        <taxon>Fusobacteriia</taxon>
        <taxon>Fusobacteriales</taxon>
        <taxon>Leptotrichiaceae</taxon>
        <taxon>Sebaldella</taxon>
    </lineage>
</organism>
<keyword evidence="3" id="KW-1185">Reference proteome</keyword>